<dbReference type="Pfam" id="PF14028">
    <property type="entry name" value="Lant_dehydr_C"/>
    <property type="match status" value="1"/>
</dbReference>
<feature type="domain" description="Thiopeptide-type bacteriocin biosynthesis" evidence="1">
    <location>
        <begin position="2"/>
        <end position="160"/>
    </location>
</feature>
<dbReference type="OrthoDB" id="3607295at2"/>
<sequence length="172" mass="18872">MTTYFPEAGRYLSMPEAEAVFVADSRFVLDLLTHLIPNENQRTVVTALSLFDMAAAFLDDYSEAEDWLHHTAPAASPGRVLVNQVIQLTRGNGLADLPGWSAATSAHQARTDALDAYRAALPIGADPGRVLHPLLHMHHNRLAGTDRDNEAVCLRLARQAAATWHALRRGEQ</sequence>
<dbReference type="KEGG" id="aey:CDG81_13585"/>
<organism evidence="2 3">
    <name type="scientific">Actinopolyspora erythraea</name>
    <dbReference type="NCBI Taxonomy" id="414996"/>
    <lineage>
        <taxon>Bacteria</taxon>
        <taxon>Bacillati</taxon>
        <taxon>Actinomycetota</taxon>
        <taxon>Actinomycetes</taxon>
        <taxon>Actinopolysporales</taxon>
        <taxon>Actinopolysporaceae</taxon>
        <taxon>Actinopolyspora</taxon>
    </lineage>
</organism>
<dbReference type="EMBL" id="CP022752">
    <property type="protein sequence ID" value="ASU79148.1"/>
    <property type="molecule type" value="Genomic_DNA"/>
</dbReference>
<accession>A0A223RTF0</accession>
<evidence type="ECO:0000259" key="1">
    <source>
        <dbReference type="Pfam" id="PF14028"/>
    </source>
</evidence>
<dbReference type="NCBIfam" id="TIGR03891">
    <property type="entry name" value="thiopep_ocin"/>
    <property type="match status" value="1"/>
</dbReference>
<evidence type="ECO:0000313" key="2">
    <source>
        <dbReference type="EMBL" id="ASU79148.1"/>
    </source>
</evidence>
<dbReference type="AlphaFoldDB" id="A0A223RTF0"/>
<dbReference type="InterPro" id="IPR023809">
    <property type="entry name" value="Thiopep_bacteriocin_synth_dom"/>
</dbReference>
<name>A0A223RTF0_9ACTN</name>
<reference evidence="2 3" key="1">
    <citation type="submission" date="2017-08" db="EMBL/GenBank/DDBJ databases">
        <title>The complete genome sequence of moderately halophilic actinomycete Actinopolyspora erythraea YIM 90600, the producer of novel erythromycin, novel actinopolysporins A-C and tubercidin.</title>
        <authorList>
            <person name="Yin M."/>
            <person name="Tang S."/>
        </authorList>
    </citation>
    <scope>NUCLEOTIDE SEQUENCE [LARGE SCALE GENOMIC DNA]</scope>
    <source>
        <strain evidence="2 3">YIM 90600</strain>
    </source>
</reference>
<protein>
    <recommendedName>
        <fullName evidence="1">Thiopeptide-type bacteriocin biosynthesis domain-containing protein</fullName>
    </recommendedName>
</protein>
<dbReference type="Proteomes" id="UP000215043">
    <property type="component" value="Chromosome"/>
</dbReference>
<proteinExistence type="predicted"/>
<evidence type="ECO:0000313" key="3">
    <source>
        <dbReference type="Proteomes" id="UP000215043"/>
    </source>
</evidence>
<gene>
    <name evidence="2" type="ORF">CDG81_13585</name>
</gene>